<protein>
    <submittedName>
        <fullName evidence="1">Uncharacterized protein</fullName>
    </submittedName>
</protein>
<sequence length="51" mass="5940">MTNIEYQNKNVDSDNTRDDVDITVKIDDLQSKVVSINLNLKYKLSKVREIL</sequence>
<dbReference type="EMBL" id="LLXL01000562">
    <property type="protein sequence ID" value="PKK70963.1"/>
    <property type="molecule type" value="Genomic_DNA"/>
</dbReference>
<evidence type="ECO:0000313" key="1">
    <source>
        <dbReference type="EMBL" id="PKK70963.1"/>
    </source>
</evidence>
<dbReference type="AlphaFoldDB" id="A0A2N1NAN6"/>
<dbReference type="Proteomes" id="UP000233469">
    <property type="component" value="Unassembled WGS sequence"/>
</dbReference>
<gene>
    <name evidence="1" type="ORF">RhiirC2_745434</name>
</gene>
<reference evidence="1 2" key="2">
    <citation type="submission" date="2017-10" db="EMBL/GenBank/DDBJ databases">
        <title>Extensive intraspecific genome diversity in a model arbuscular mycorrhizal fungus.</title>
        <authorList>
            <person name="Chen E.C.H."/>
            <person name="Morin E."/>
            <person name="Baudet D."/>
            <person name="Noel J."/>
            <person name="Ndikumana S."/>
            <person name="Charron P."/>
            <person name="St-Onge C."/>
            <person name="Giorgi J."/>
            <person name="Grigoriev I.V."/>
            <person name="Roux C."/>
            <person name="Martin F.M."/>
            <person name="Corradi N."/>
        </authorList>
    </citation>
    <scope>NUCLEOTIDE SEQUENCE [LARGE SCALE GENOMIC DNA]</scope>
    <source>
        <strain evidence="1 2">C2</strain>
    </source>
</reference>
<name>A0A2N1NAN6_9GLOM</name>
<proteinExistence type="predicted"/>
<reference evidence="1 2" key="1">
    <citation type="submission" date="2016-04" db="EMBL/GenBank/DDBJ databases">
        <title>Genome analyses suggest a sexual origin of heterokaryosis in a supposedly ancient asexual fungus.</title>
        <authorList>
            <person name="Ropars J."/>
            <person name="Sedzielewska K."/>
            <person name="Noel J."/>
            <person name="Charron P."/>
            <person name="Farinelli L."/>
            <person name="Marton T."/>
            <person name="Kruger M."/>
            <person name="Pelin A."/>
            <person name="Brachmann A."/>
            <person name="Corradi N."/>
        </authorList>
    </citation>
    <scope>NUCLEOTIDE SEQUENCE [LARGE SCALE GENOMIC DNA]</scope>
    <source>
        <strain evidence="1 2">C2</strain>
    </source>
</reference>
<comment type="caution">
    <text evidence="1">The sequence shown here is derived from an EMBL/GenBank/DDBJ whole genome shotgun (WGS) entry which is preliminary data.</text>
</comment>
<accession>A0A2N1NAN6</accession>
<feature type="non-terminal residue" evidence="1">
    <location>
        <position position="51"/>
    </location>
</feature>
<evidence type="ECO:0000313" key="2">
    <source>
        <dbReference type="Proteomes" id="UP000233469"/>
    </source>
</evidence>
<organism evidence="1 2">
    <name type="scientific">Rhizophagus irregularis</name>
    <dbReference type="NCBI Taxonomy" id="588596"/>
    <lineage>
        <taxon>Eukaryota</taxon>
        <taxon>Fungi</taxon>
        <taxon>Fungi incertae sedis</taxon>
        <taxon>Mucoromycota</taxon>
        <taxon>Glomeromycotina</taxon>
        <taxon>Glomeromycetes</taxon>
        <taxon>Glomerales</taxon>
        <taxon>Glomeraceae</taxon>
        <taxon>Rhizophagus</taxon>
    </lineage>
</organism>